<dbReference type="InterPro" id="IPR027417">
    <property type="entry name" value="P-loop_NTPase"/>
</dbReference>
<organism evidence="3 4">
    <name type="scientific">Adineta steineri</name>
    <dbReference type="NCBI Taxonomy" id="433720"/>
    <lineage>
        <taxon>Eukaryota</taxon>
        <taxon>Metazoa</taxon>
        <taxon>Spiralia</taxon>
        <taxon>Gnathifera</taxon>
        <taxon>Rotifera</taxon>
        <taxon>Eurotatoria</taxon>
        <taxon>Bdelloidea</taxon>
        <taxon>Adinetida</taxon>
        <taxon>Adinetidae</taxon>
        <taxon>Adineta</taxon>
    </lineage>
</organism>
<dbReference type="InterPro" id="IPR026983">
    <property type="entry name" value="DHC"/>
</dbReference>
<proteinExistence type="predicted"/>
<protein>
    <recommendedName>
        <fullName evidence="2">Dynein heavy chain coiled coil stalk domain-containing protein</fullName>
    </recommendedName>
</protein>
<dbReference type="Proteomes" id="UP000663844">
    <property type="component" value="Unassembled WGS sequence"/>
</dbReference>
<dbReference type="EMBL" id="CAJOAZ010015304">
    <property type="protein sequence ID" value="CAF4291375.1"/>
    <property type="molecule type" value="Genomic_DNA"/>
</dbReference>
<dbReference type="PANTHER" id="PTHR22878:SF70">
    <property type="entry name" value="DYNEIN HEAVY CHAIN 2, AXONEMAL"/>
    <property type="match status" value="1"/>
</dbReference>
<feature type="domain" description="Dynein heavy chain coiled coil stalk" evidence="2">
    <location>
        <begin position="3"/>
        <end position="243"/>
    </location>
</feature>
<dbReference type="GO" id="GO:0051959">
    <property type="term" value="F:dynein light intermediate chain binding"/>
    <property type="evidence" value="ECO:0007669"/>
    <property type="project" value="InterPro"/>
</dbReference>
<dbReference type="Gene3D" id="3.40.50.300">
    <property type="entry name" value="P-loop containing nucleotide triphosphate hydrolases"/>
    <property type="match status" value="1"/>
</dbReference>
<gene>
    <name evidence="3" type="ORF">OXD698_LOCUS45609</name>
</gene>
<comment type="caution">
    <text evidence="3">The sequence shown here is derived from an EMBL/GenBank/DDBJ whole genome shotgun (WGS) entry which is preliminary data.</text>
</comment>
<dbReference type="GO" id="GO:0007018">
    <property type="term" value="P:microtubule-based movement"/>
    <property type="evidence" value="ECO:0007669"/>
    <property type="project" value="InterPro"/>
</dbReference>
<dbReference type="GO" id="GO:0045505">
    <property type="term" value="F:dynein intermediate chain binding"/>
    <property type="evidence" value="ECO:0007669"/>
    <property type="project" value="InterPro"/>
</dbReference>
<evidence type="ECO:0000256" key="1">
    <source>
        <dbReference type="SAM" id="Coils"/>
    </source>
</evidence>
<reference evidence="3" key="1">
    <citation type="submission" date="2021-02" db="EMBL/GenBank/DDBJ databases">
        <authorList>
            <person name="Nowell W R."/>
        </authorList>
    </citation>
    <scope>NUCLEOTIDE SEQUENCE</scope>
</reference>
<keyword evidence="1" id="KW-0175">Coiled coil</keyword>
<dbReference type="Gene3D" id="1.20.920.20">
    <property type="match status" value="1"/>
</dbReference>
<feature type="non-terminal residue" evidence="3">
    <location>
        <position position="298"/>
    </location>
</feature>
<evidence type="ECO:0000313" key="4">
    <source>
        <dbReference type="Proteomes" id="UP000663844"/>
    </source>
</evidence>
<dbReference type="Pfam" id="PF12777">
    <property type="entry name" value="MT"/>
    <property type="match status" value="1"/>
</dbReference>
<dbReference type="PANTHER" id="PTHR22878">
    <property type="entry name" value="DYNEIN HEAVY CHAIN 6, AXONEMAL-LIKE-RELATED"/>
    <property type="match status" value="1"/>
</dbReference>
<dbReference type="InterPro" id="IPR024743">
    <property type="entry name" value="Dynein_HC_stalk"/>
</dbReference>
<accession>A0A820H9L1</accession>
<evidence type="ECO:0000313" key="3">
    <source>
        <dbReference type="EMBL" id="CAF4291375.1"/>
    </source>
</evidence>
<feature type="coiled-coil region" evidence="1">
    <location>
        <begin position="125"/>
        <end position="159"/>
    </location>
</feature>
<sequence>IKANLALEQLTKRDIGEVKAYIHPPSQIEKVMKALMILKGKEDTWDEAKKDLANVDFIKTLIKFPKDDITDRTLRRMQPFINDSELIPEKLKGVSSAASALCTWIRAVESYARVYRIVQPKKERYQKALYELNDKQNLLEQSKNELINIQKKIETLRLDYELKIKEKNTLQSNADETAMFLDRATKLLDGIAEKRILWEITSKNLNENLKNLLGNSLLACAFLSYMGPFLSDYRDEIVHKIWEKELFRNKIHFEIDFNFANFMTTSTIIREWNIQGLPRDNFSTENAILATQTLSCPL</sequence>
<dbReference type="GO" id="GO:0030286">
    <property type="term" value="C:dynein complex"/>
    <property type="evidence" value="ECO:0007669"/>
    <property type="project" value="InterPro"/>
</dbReference>
<feature type="non-terminal residue" evidence="3">
    <location>
        <position position="1"/>
    </location>
</feature>
<dbReference type="AlphaFoldDB" id="A0A820H9L1"/>
<evidence type="ECO:0000259" key="2">
    <source>
        <dbReference type="Pfam" id="PF12777"/>
    </source>
</evidence>
<name>A0A820H9L1_9BILA</name>